<evidence type="ECO:0000259" key="1">
    <source>
        <dbReference type="Pfam" id="PF01738"/>
    </source>
</evidence>
<dbReference type="InterPro" id="IPR029058">
    <property type="entry name" value="AB_hydrolase_fold"/>
</dbReference>
<reference evidence="2" key="1">
    <citation type="journal article" date="2021" name="Nat. Commun.">
        <title>Genetic determinants of endophytism in the Arabidopsis root mycobiome.</title>
        <authorList>
            <person name="Mesny F."/>
            <person name="Miyauchi S."/>
            <person name="Thiergart T."/>
            <person name="Pickel B."/>
            <person name="Atanasova L."/>
            <person name="Karlsson M."/>
            <person name="Huettel B."/>
            <person name="Barry K.W."/>
            <person name="Haridas S."/>
            <person name="Chen C."/>
            <person name="Bauer D."/>
            <person name="Andreopoulos W."/>
            <person name="Pangilinan J."/>
            <person name="LaButti K."/>
            <person name="Riley R."/>
            <person name="Lipzen A."/>
            <person name="Clum A."/>
            <person name="Drula E."/>
            <person name="Henrissat B."/>
            <person name="Kohler A."/>
            <person name="Grigoriev I.V."/>
            <person name="Martin F.M."/>
            <person name="Hacquard S."/>
        </authorList>
    </citation>
    <scope>NUCLEOTIDE SEQUENCE</scope>
    <source>
        <strain evidence="2">MPI-SDFR-AT-0120</strain>
    </source>
</reference>
<dbReference type="SUPFAM" id="SSF53474">
    <property type="entry name" value="alpha/beta-Hydrolases"/>
    <property type="match status" value="1"/>
</dbReference>
<evidence type="ECO:0000313" key="3">
    <source>
        <dbReference type="Proteomes" id="UP000813461"/>
    </source>
</evidence>
<dbReference type="AlphaFoldDB" id="A0A8K0R585"/>
<dbReference type="PANTHER" id="PTHR17630">
    <property type="entry name" value="DIENELACTONE HYDROLASE"/>
    <property type="match status" value="1"/>
</dbReference>
<dbReference type="Proteomes" id="UP000813461">
    <property type="component" value="Unassembled WGS sequence"/>
</dbReference>
<dbReference type="Pfam" id="PF01738">
    <property type="entry name" value="DLH"/>
    <property type="match status" value="1"/>
</dbReference>
<sequence length="292" mass="32667">MSCSDCFRGGVSQSHPTGKEATINGVRSYVAEPEAGLMPKGIIVFITDAFGWDFVNNQVLCDHYAKRGFLVYCPDLMNGHAMSPLMLLYVGTLLEKTSWFHTIIVKPFIFFKALYHGIPWILACRPAKTEAGVIRFFKDLRTSPPPFHTTDLKIGAAGFCWGGKHTVTLAKDEPKHRVIRHSSQTLSLDPKPLIDAAFVAHPTYIKVPDDIDAIRIPISWSVGDEDLQMKGSDIKRVRDILESKTDAQHEVQLIPGAKHGFATRTHPEDEEQMAAAERAEEQAVSWFSKWFS</sequence>
<dbReference type="InterPro" id="IPR002925">
    <property type="entry name" value="Dienelactn_hydro"/>
</dbReference>
<protein>
    <submittedName>
        <fullName evidence="2">Dienelactone hydrolase</fullName>
    </submittedName>
</protein>
<keyword evidence="2" id="KW-0378">Hydrolase</keyword>
<dbReference type="GO" id="GO:0016787">
    <property type="term" value="F:hydrolase activity"/>
    <property type="evidence" value="ECO:0007669"/>
    <property type="project" value="UniProtKB-KW"/>
</dbReference>
<keyword evidence="3" id="KW-1185">Reference proteome</keyword>
<proteinExistence type="predicted"/>
<name>A0A8K0R585_9PLEO</name>
<dbReference type="EMBL" id="JAGMVJ010000011">
    <property type="protein sequence ID" value="KAH7086129.1"/>
    <property type="molecule type" value="Genomic_DNA"/>
</dbReference>
<accession>A0A8K0R585</accession>
<dbReference type="OrthoDB" id="17560at2759"/>
<gene>
    <name evidence="2" type="ORF">FB567DRAFT_63144</name>
</gene>
<comment type="caution">
    <text evidence="2">The sequence shown here is derived from an EMBL/GenBank/DDBJ whole genome shotgun (WGS) entry which is preliminary data.</text>
</comment>
<evidence type="ECO:0000313" key="2">
    <source>
        <dbReference type="EMBL" id="KAH7086129.1"/>
    </source>
</evidence>
<feature type="domain" description="Dienelactone hydrolase" evidence="1">
    <location>
        <begin position="27"/>
        <end position="289"/>
    </location>
</feature>
<dbReference type="Gene3D" id="3.40.50.1820">
    <property type="entry name" value="alpha/beta hydrolase"/>
    <property type="match status" value="1"/>
</dbReference>
<dbReference type="PANTHER" id="PTHR17630:SF105">
    <property type="entry name" value="DIENELACTONE HYDROLASE FAMILY PROTEIN (AFU_ORTHOLOGUE AFUA_4G08790)"/>
    <property type="match status" value="1"/>
</dbReference>
<organism evidence="2 3">
    <name type="scientific">Paraphoma chrysanthemicola</name>
    <dbReference type="NCBI Taxonomy" id="798071"/>
    <lineage>
        <taxon>Eukaryota</taxon>
        <taxon>Fungi</taxon>
        <taxon>Dikarya</taxon>
        <taxon>Ascomycota</taxon>
        <taxon>Pezizomycotina</taxon>
        <taxon>Dothideomycetes</taxon>
        <taxon>Pleosporomycetidae</taxon>
        <taxon>Pleosporales</taxon>
        <taxon>Pleosporineae</taxon>
        <taxon>Phaeosphaeriaceae</taxon>
        <taxon>Paraphoma</taxon>
    </lineage>
</organism>